<dbReference type="Gene3D" id="3.40.50.10140">
    <property type="entry name" value="Toll/interleukin-1 receptor homology (TIR) domain"/>
    <property type="match status" value="1"/>
</dbReference>
<sequence>MGQSVLVFVSHSSDDKEGLIEPLVQDLEDCYINVWLDKRKILPGDNLRKSIFRDGLDKADVALIFFTEKSLKSSWVDREIKHVLREESKKGNDFDLNKIISIFDCEETYNQIAVRYPELTDDLLHLMPENYNRIQIGQLISAIWSKYLSLQGGDVETQRQLLTKEKEIFQQTKDIEALKKTISELKSNNSVNKIEDEFLLFFRSGKVDGFINAQKELLAGSGNSSNSVANISEAVAFGLVTIGSYETVNLTQKGRDFFKWYILNNSN</sequence>
<dbReference type="SUPFAM" id="SSF52200">
    <property type="entry name" value="Toll/Interleukin receptor TIR domain"/>
    <property type="match status" value="1"/>
</dbReference>
<dbReference type="InterPro" id="IPR035897">
    <property type="entry name" value="Toll_tir_struct_dom_sf"/>
</dbReference>
<comment type="caution">
    <text evidence="2">The sequence shown here is derived from an EMBL/GenBank/DDBJ whole genome shotgun (WGS) entry which is preliminary data.</text>
</comment>
<reference evidence="2 3" key="1">
    <citation type="submission" date="2014-08" db="EMBL/GenBank/DDBJ databases">
        <title>Genomic and Phenotypic Diversity of Colwellia psychrerythraea strains from Disparate Marine Basins.</title>
        <authorList>
            <person name="Techtmann S.M."/>
            <person name="Stelling S.C."/>
            <person name="Utturkar S.M."/>
            <person name="Alshibli N."/>
            <person name="Harris A."/>
            <person name="Brown S.D."/>
            <person name="Hazen T.C."/>
        </authorList>
    </citation>
    <scope>NUCLEOTIDE SEQUENCE [LARGE SCALE GENOMIC DNA]</scope>
    <source>
        <strain evidence="2 3">ND2E</strain>
    </source>
</reference>
<accession>A0A099KE48</accession>
<dbReference type="EMBL" id="JQED01000046">
    <property type="protein sequence ID" value="KGJ88565.1"/>
    <property type="molecule type" value="Genomic_DNA"/>
</dbReference>
<dbReference type="PROSITE" id="PS50104">
    <property type="entry name" value="TIR"/>
    <property type="match status" value="1"/>
</dbReference>
<evidence type="ECO:0000313" key="2">
    <source>
        <dbReference type="EMBL" id="KGJ88565.1"/>
    </source>
</evidence>
<dbReference type="OrthoDB" id="7055795at2"/>
<evidence type="ECO:0000313" key="3">
    <source>
        <dbReference type="Proteomes" id="UP000029843"/>
    </source>
</evidence>
<dbReference type="InterPro" id="IPR000157">
    <property type="entry name" value="TIR_dom"/>
</dbReference>
<proteinExistence type="predicted"/>
<dbReference type="Pfam" id="PF13676">
    <property type="entry name" value="TIR_2"/>
    <property type="match status" value="1"/>
</dbReference>
<protein>
    <submittedName>
        <fullName evidence="2">TIR protein</fullName>
    </submittedName>
</protein>
<dbReference type="RefSeq" id="WP_033095080.1">
    <property type="nucleotide sequence ID" value="NZ_JQED01000046.1"/>
</dbReference>
<name>A0A099KE48_COLPS</name>
<dbReference type="PATRIC" id="fig|28229.4.peg.3439"/>
<gene>
    <name evidence="2" type="ORF">ND2E_4100</name>
</gene>
<dbReference type="GO" id="GO:0007165">
    <property type="term" value="P:signal transduction"/>
    <property type="evidence" value="ECO:0007669"/>
    <property type="project" value="InterPro"/>
</dbReference>
<organism evidence="2 3">
    <name type="scientific">Colwellia psychrerythraea</name>
    <name type="common">Vibrio psychroerythus</name>
    <dbReference type="NCBI Taxonomy" id="28229"/>
    <lineage>
        <taxon>Bacteria</taxon>
        <taxon>Pseudomonadati</taxon>
        <taxon>Pseudomonadota</taxon>
        <taxon>Gammaproteobacteria</taxon>
        <taxon>Alteromonadales</taxon>
        <taxon>Colwelliaceae</taxon>
        <taxon>Colwellia</taxon>
    </lineage>
</organism>
<evidence type="ECO:0000259" key="1">
    <source>
        <dbReference type="PROSITE" id="PS50104"/>
    </source>
</evidence>
<feature type="domain" description="TIR" evidence="1">
    <location>
        <begin position="3"/>
        <end position="151"/>
    </location>
</feature>
<dbReference type="AlphaFoldDB" id="A0A099KE48"/>
<dbReference type="Proteomes" id="UP000029843">
    <property type="component" value="Unassembled WGS sequence"/>
</dbReference>